<dbReference type="OrthoDB" id="9956243at2"/>
<proteinExistence type="predicted"/>
<protein>
    <submittedName>
        <fullName evidence="1">Uncharacterized protein</fullName>
    </submittedName>
</protein>
<evidence type="ECO:0000313" key="2">
    <source>
        <dbReference type="Proteomes" id="UP000184517"/>
    </source>
</evidence>
<accession>A0A1M5MD61</accession>
<dbReference type="RefSeq" id="WP_072842186.1">
    <property type="nucleotide sequence ID" value="NZ_FQVF01000029.1"/>
</dbReference>
<name>A0A1M5MD61_9GAMM</name>
<dbReference type="AlphaFoldDB" id="A0A1M5MD61"/>
<sequence>MKLVIDLFSKNWVHKDFNIQFLRQFTGKEDIVFGNEGAEYLKSLRNDKIFFFKGWRDFYKLIQLLICAEDVVFLVLMNKYIPLVFFSILLGKKTSFIVHKYNLTTRKRRKFVNILYQILERIGLISISFEEIDSIFLNNKIIELDMWENTQKVPLKKGNHISKIAFIGKPIVGKNFDLLLSLRDKYNFEVYLYCDEPLNIKECVVVPFKSAIDECDLIWGYYDPKFYKGIQSGLCYPSLNNGLRVITNNNMGFVYFSKIYPNHTIKLCSLCELEKFIMGEL</sequence>
<gene>
    <name evidence="1" type="ORF">SAMN02745753_04441</name>
</gene>
<organism evidence="1 2">
    <name type="scientific">Marinomonas polaris DSM 16579</name>
    <dbReference type="NCBI Taxonomy" id="1122206"/>
    <lineage>
        <taxon>Bacteria</taxon>
        <taxon>Pseudomonadati</taxon>
        <taxon>Pseudomonadota</taxon>
        <taxon>Gammaproteobacteria</taxon>
        <taxon>Oceanospirillales</taxon>
        <taxon>Oceanospirillaceae</taxon>
        <taxon>Marinomonas</taxon>
    </lineage>
</organism>
<dbReference type="EMBL" id="FQVF01000029">
    <property type="protein sequence ID" value="SHG75187.1"/>
    <property type="molecule type" value="Genomic_DNA"/>
</dbReference>
<keyword evidence="2" id="KW-1185">Reference proteome</keyword>
<evidence type="ECO:0000313" key="1">
    <source>
        <dbReference type="EMBL" id="SHG75187.1"/>
    </source>
</evidence>
<reference evidence="2" key="1">
    <citation type="submission" date="2016-11" db="EMBL/GenBank/DDBJ databases">
        <authorList>
            <person name="Varghese N."/>
            <person name="Submissions S."/>
        </authorList>
    </citation>
    <scope>NUCLEOTIDE SEQUENCE [LARGE SCALE GENOMIC DNA]</scope>
    <source>
        <strain evidence="2">DSM 16579</strain>
    </source>
</reference>
<dbReference type="Proteomes" id="UP000184517">
    <property type="component" value="Unassembled WGS sequence"/>
</dbReference>
<dbReference type="STRING" id="1122206.SAMN02745753_04441"/>